<dbReference type="Proteomes" id="UP001164712">
    <property type="component" value="Chromosome"/>
</dbReference>
<keyword evidence="3" id="KW-1185">Reference proteome</keyword>
<evidence type="ECO:0000313" key="3">
    <source>
        <dbReference type="Proteomes" id="UP001164712"/>
    </source>
</evidence>
<evidence type="ECO:0000313" key="2">
    <source>
        <dbReference type="EMBL" id="WAS99659.1"/>
    </source>
</evidence>
<dbReference type="RefSeq" id="WP_269127415.1">
    <property type="nucleotide sequence ID" value="NZ_CP114058.1"/>
</dbReference>
<dbReference type="EMBL" id="CP114058">
    <property type="protein sequence ID" value="WAS99659.1"/>
    <property type="molecule type" value="Genomic_DNA"/>
</dbReference>
<name>A0ABY7HJU1_9GAMM</name>
<feature type="domain" description="Amidohydrolase-related" evidence="1">
    <location>
        <begin position="4"/>
        <end position="67"/>
    </location>
</feature>
<dbReference type="Pfam" id="PF04909">
    <property type="entry name" value="Amidohydro_2"/>
    <property type="match status" value="1"/>
</dbReference>
<protein>
    <submittedName>
        <fullName evidence="2">Amidohydrolase family protein</fullName>
    </submittedName>
</protein>
<dbReference type="InterPro" id="IPR006680">
    <property type="entry name" value="Amidohydro-rel"/>
</dbReference>
<dbReference type="InterPro" id="IPR032466">
    <property type="entry name" value="Metal_Hydrolase"/>
</dbReference>
<evidence type="ECO:0000259" key="1">
    <source>
        <dbReference type="Pfam" id="PF04909"/>
    </source>
</evidence>
<reference evidence="2" key="1">
    <citation type="submission" date="2022-12" db="EMBL/GenBank/DDBJ databases">
        <title>Complete genome sequence of an Australian strain of Rouxiella badensis DAR84756 and resolution of the R. badensis DSM100043 and R. chamberiensis DSM28324 genomes.</title>
        <authorList>
            <person name="Paul S."/>
            <person name="Anderson P.J."/>
            <person name="Maynard G."/>
            <person name="Dyall-Smith M."/>
            <person name="Kudinha T."/>
        </authorList>
    </citation>
    <scope>NUCLEOTIDE SEQUENCE</scope>
    <source>
        <strain evidence="2">DSM 28324</strain>
    </source>
</reference>
<sequence>MITTSGVCSDPALRCALDSLGEANVMFSVDYPFEKTDIATQWIKTAKITQAERNAVAWENATRILKLR</sequence>
<accession>A0ABY7HJU1</accession>
<gene>
    <name evidence="2" type="ORF">O1V66_10920</name>
</gene>
<proteinExistence type="predicted"/>
<organism evidence="2 3">
    <name type="scientific">Rouxiella chamberiensis</name>
    <dbReference type="NCBI Taxonomy" id="1513468"/>
    <lineage>
        <taxon>Bacteria</taxon>
        <taxon>Pseudomonadati</taxon>
        <taxon>Pseudomonadota</taxon>
        <taxon>Gammaproteobacteria</taxon>
        <taxon>Enterobacterales</taxon>
        <taxon>Yersiniaceae</taxon>
        <taxon>Rouxiella</taxon>
    </lineage>
</organism>
<dbReference type="Gene3D" id="3.20.20.140">
    <property type="entry name" value="Metal-dependent hydrolases"/>
    <property type="match status" value="1"/>
</dbReference>
<dbReference type="SUPFAM" id="SSF51556">
    <property type="entry name" value="Metallo-dependent hydrolases"/>
    <property type="match status" value="1"/>
</dbReference>